<accession>A0A6A8MA64</accession>
<protein>
    <submittedName>
        <fullName evidence="2">GNAT family N-acetyltransferase</fullName>
    </submittedName>
</protein>
<gene>
    <name evidence="2" type="ORF">FYJ66_03850</name>
</gene>
<reference evidence="2" key="1">
    <citation type="submission" date="2019-09" db="EMBL/GenBank/DDBJ databases">
        <title>In-depth cultivation of the pig gut microbiome towards novel bacterial diversity and tailored functional studies.</title>
        <authorList>
            <person name="Wylensek D."/>
            <person name="Hitch T.C.A."/>
            <person name="Clavel T."/>
        </authorList>
    </citation>
    <scope>NUCLEOTIDE SEQUENCE</scope>
    <source>
        <strain evidence="2">RF-744-FAT-WT-3</strain>
    </source>
</reference>
<sequence length="131" mass="14960">METRINRILPRDFVSLQIRSGNEPKKAAAATKAIMNSQLTVGIFDKNQLMAFGRVVGDGALIYLICDLMVDPRYARKNLIHQVLHEINDYLLVHRTKGSKVYVIADTPLDKICRKYGFKYLDSDFRVAMVK</sequence>
<dbReference type="GO" id="GO:0016747">
    <property type="term" value="F:acyltransferase activity, transferring groups other than amino-acyl groups"/>
    <property type="evidence" value="ECO:0007669"/>
    <property type="project" value="InterPro"/>
</dbReference>
<proteinExistence type="predicted"/>
<dbReference type="Gene3D" id="3.40.630.30">
    <property type="match status" value="1"/>
</dbReference>
<dbReference type="SUPFAM" id="SSF55729">
    <property type="entry name" value="Acyl-CoA N-acyltransferases (Nat)"/>
    <property type="match status" value="1"/>
</dbReference>
<dbReference type="InterPro" id="IPR016181">
    <property type="entry name" value="Acyl_CoA_acyltransferase"/>
</dbReference>
<dbReference type="EMBL" id="VUNB01000003">
    <property type="protein sequence ID" value="MST68724.1"/>
    <property type="molecule type" value="Genomic_DNA"/>
</dbReference>
<dbReference type="AlphaFoldDB" id="A0A6A8MA64"/>
<evidence type="ECO:0000313" key="2">
    <source>
        <dbReference type="EMBL" id="MST68724.1"/>
    </source>
</evidence>
<organism evidence="2">
    <name type="scientific">Baileyella intestinalis</name>
    <dbReference type="NCBI Taxonomy" id="2606709"/>
    <lineage>
        <taxon>Bacteria</taxon>
        <taxon>Bacillati</taxon>
        <taxon>Bacillota</taxon>
        <taxon>Clostridia</taxon>
        <taxon>Peptostreptococcales</taxon>
        <taxon>Anaerovoracaceae</taxon>
        <taxon>Baileyella</taxon>
    </lineage>
</organism>
<keyword evidence="2" id="KW-0808">Transferase</keyword>
<dbReference type="RefSeq" id="WP_154572201.1">
    <property type="nucleotide sequence ID" value="NZ_DBEZJY010000023.1"/>
</dbReference>
<name>A0A6A8MA64_9FIRM</name>
<dbReference type="InterPro" id="IPR000182">
    <property type="entry name" value="GNAT_dom"/>
</dbReference>
<evidence type="ECO:0000259" key="1">
    <source>
        <dbReference type="Pfam" id="PF13673"/>
    </source>
</evidence>
<feature type="domain" description="N-acetyltransferase" evidence="1">
    <location>
        <begin position="28"/>
        <end position="128"/>
    </location>
</feature>
<comment type="caution">
    <text evidence="2">The sequence shown here is derived from an EMBL/GenBank/DDBJ whole genome shotgun (WGS) entry which is preliminary data.</text>
</comment>
<dbReference type="Pfam" id="PF13673">
    <property type="entry name" value="Acetyltransf_10"/>
    <property type="match status" value="1"/>
</dbReference>